<feature type="domain" description="HTH marR-type" evidence="2">
    <location>
        <begin position="20"/>
        <end position="76"/>
    </location>
</feature>
<reference evidence="3 4" key="1">
    <citation type="journal article" date="2019" name="Int. J. Syst. Evol. Microbiol.">
        <title>The Global Catalogue of Microorganisms (GCM) 10K type strain sequencing project: providing services to taxonomists for standard genome sequencing and annotation.</title>
        <authorList>
            <consortium name="The Broad Institute Genomics Platform"/>
            <consortium name="The Broad Institute Genome Sequencing Center for Infectious Disease"/>
            <person name="Wu L."/>
            <person name="Ma J."/>
        </authorList>
    </citation>
    <scope>NUCLEOTIDE SEQUENCE [LARGE SCALE GENOMIC DNA]</scope>
    <source>
        <strain evidence="3 4">JCM 13002</strain>
    </source>
</reference>
<comment type="caution">
    <text evidence="3">The sequence shown here is derived from an EMBL/GenBank/DDBJ whole genome shotgun (WGS) entry which is preliminary data.</text>
</comment>
<keyword evidence="4" id="KW-1185">Reference proteome</keyword>
<protein>
    <recommendedName>
        <fullName evidence="2">HTH marR-type domain-containing protein</fullName>
    </recommendedName>
</protein>
<evidence type="ECO:0000259" key="2">
    <source>
        <dbReference type="Pfam" id="PF12802"/>
    </source>
</evidence>
<feature type="compositionally biased region" description="Low complexity" evidence="1">
    <location>
        <begin position="136"/>
        <end position="145"/>
    </location>
</feature>
<dbReference type="Pfam" id="PF12802">
    <property type="entry name" value="MarR_2"/>
    <property type="match status" value="1"/>
</dbReference>
<evidence type="ECO:0000256" key="1">
    <source>
        <dbReference type="SAM" id="MobiDB-lite"/>
    </source>
</evidence>
<dbReference type="Proteomes" id="UP001499987">
    <property type="component" value="Unassembled WGS sequence"/>
</dbReference>
<dbReference type="SUPFAM" id="SSF46785">
    <property type="entry name" value="Winged helix' DNA-binding domain"/>
    <property type="match status" value="1"/>
</dbReference>
<feature type="compositionally biased region" description="Basic and acidic residues" evidence="1">
    <location>
        <begin position="119"/>
        <end position="129"/>
    </location>
</feature>
<feature type="compositionally biased region" description="Polar residues" evidence="1">
    <location>
        <begin position="230"/>
        <end position="241"/>
    </location>
</feature>
<name>A0ABN1TG25_9ACTN</name>
<dbReference type="EMBL" id="BAAALD010000021">
    <property type="protein sequence ID" value="GAA1082720.1"/>
    <property type="molecule type" value="Genomic_DNA"/>
</dbReference>
<evidence type="ECO:0000313" key="3">
    <source>
        <dbReference type="EMBL" id="GAA1082720.1"/>
    </source>
</evidence>
<evidence type="ECO:0000313" key="4">
    <source>
        <dbReference type="Proteomes" id="UP001499987"/>
    </source>
</evidence>
<organism evidence="3 4">
    <name type="scientific">Kitasatospora arboriphila</name>
    <dbReference type="NCBI Taxonomy" id="258052"/>
    <lineage>
        <taxon>Bacteria</taxon>
        <taxon>Bacillati</taxon>
        <taxon>Actinomycetota</taxon>
        <taxon>Actinomycetes</taxon>
        <taxon>Kitasatosporales</taxon>
        <taxon>Streptomycetaceae</taxon>
        <taxon>Kitasatospora</taxon>
    </lineage>
</organism>
<feature type="region of interest" description="Disordered" evidence="1">
    <location>
        <begin position="83"/>
        <end position="184"/>
    </location>
</feature>
<sequence length="252" mass="24973">MEAPLMTTTTNSSPAAVTALTGPAAAVFTELHSTDGGATVAALALAAGVSRSTAGKALTALESAGLAVRTRGGNDRVRRLPDIWRLNRTSTAPPAGTDDTGSSGAPANGSTGDTAPAADGDRTDSRGDEPAPGTPAPAATGLAPAATPPAPPAVTPAVAPGQPCPTCGHRSRPGGPRAATSGGPRLAQGELHRMVLDHLRAHPGQDFTATGIANAVGRSSGAIANALATMTTRGEAEQTSAKPRRYRATEQD</sequence>
<dbReference type="InterPro" id="IPR000835">
    <property type="entry name" value="HTH_MarR-typ"/>
</dbReference>
<gene>
    <name evidence="3" type="ORF">GCM10009663_27110</name>
</gene>
<feature type="compositionally biased region" description="Polar residues" evidence="1">
    <location>
        <begin position="99"/>
        <end position="113"/>
    </location>
</feature>
<dbReference type="InterPro" id="IPR036388">
    <property type="entry name" value="WH-like_DNA-bd_sf"/>
</dbReference>
<feature type="region of interest" description="Disordered" evidence="1">
    <location>
        <begin position="230"/>
        <end position="252"/>
    </location>
</feature>
<dbReference type="Gene3D" id="1.10.10.10">
    <property type="entry name" value="Winged helix-like DNA-binding domain superfamily/Winged helix DNA-binding domain"/>
    <property type="match status" value="1"/>
</dbReference>
<dbReference type="InterPro" id="IPR036390">
    <property type="entry name" value="WH_DNA-bd_sf"/>
</dbReference>
<accession>A0ABN1TG25</accession>
<proteinExistence type="predicted"/>